<evidence type="ECO:0000256" key="3">
    <source>
        <dbReference type="ARBA" id="ARBA00012663"/>
    </source>
</evidence>
<evidence type="ECO:0000256" key="2">
    <source>
        <dbReference type="ARBA" id="ARBA00005336"/>
    </source>
</evidence>
<protein>
    <recommendedName>
        <fullName evidence="3">beta-N-acetylhexosaminidase</fullName>
        <ecNumber evidence="3">3.2.1.52</ecNumber>
    </recommendedName>
</protein>
<name>E9SAQ9_RUMAL</name>
<dbReference type="PANTHER" id="PTHR30480">
    <property type="entry name" value="BETA-HEXOSAMINIDASE-RELATED"/>
    <property type="match status" value="1"/>
</dbReference>
<dbReference type="OrthoDB" id="9805821at2"/>
<keyword evidence="9" id="KW-1185">Reference proteome</keyword>
<dbReference type="STRING" id="246199.CUS_8021"/>
<dbReference type="InterPro" id="IPR002105">
    <property type="entry name" value="Dockerin_1_rpt"/>
</dbReference>
<comment type="caution">
    <text evidence="8">The sequence shown here is derived from an EMBL/GenBank/DDBJ whole genome shotgun (WGS) entry which is preliminary data.</text>
</comment>
<dbReference type="RefSeq" id="WP_002848328.1">
    <property type="nucleotide sequence ID" value="NZ_ADKM02000062.1"/>
</dbReference>
<dbReference type="AlphaFoldDB" id="E9SAQ9"/>
<accession>E9SAQ9</accession>
<dbReference type="GO" id="GO:0009254">
    <property type="term" value="P:peptidoglycan turnover"/>
    <property type="evidence" value="ECO:0007669"/>
    <property type="project" value="TreeGrafter"/>
</dbReference>
<keyword evidence="6" id="KW-0732">Signal</keyword>
<evidence type="ECO:0000313" key="9">
    <source>
        <dbReference type="Proteomes" id="UP000004259"/>
    </source>
</evidence>
<dbReference type="InterPro" id="IPR001764">
    <property type="entry name" value="Glyco_hydro_3_N"/>
</dbReference>
<evidence type="ECO:0000256" key="5">
    <source>
        <dbReference type="ARBA" id="ARBA00023295"/>
    </source>
</evidence>
<keyword evidence="4 8" id="KW-0378">Hydrolase</keyword>
<comment type="similarity">
    <text evidence="2">Belongs to the glycosyl hydrolase 3 family.</text>
</comment>
<organism evidence="8 9">
    <name type="scientific">Ruminococcus albus 8</name>
    <dbReference type="NCBI Taxonomy" id="246199"/>
    <lineage>
        <taxon>Bacteria</taxon>
        <taxon>Bacillati</taxon>
        <taxon>Bacillota</taxon>
        <taxon>Clostridia</taxon>
        <taxon>Eubacteriales</taxon>
        <taxon>Oscillospiraceae</taxon>
        <taxon>Ruminococcus</taxon>
    </lineage>
</organism>
<evidence type="ECO:0000259" key="7">
    <source>
        <dbReference type="PROSITE" id="PS51766"/>
    </source>
</evidence>
<dbReference type="SUPFAM" id="SSF63446">
    <property type="entry name" value="Type I dockerin domain"/>
    <property type="match status" value="1"/>
</dbReference>
<keyword evidence="5" id="KW-0326">Glycosidase</keyword>
<dbReference type="GO" id="GO:0004563">
    <property type="term" value="F:beta-N-acetylhexosaminidase activity"/>
    <property type="evidence" value="ECO:0007669"/>
    <property type="project" value="UniProtKB-EC"/>
</dbReference>
<evidence type="ECO:0000256" key="6">
    <source>
        <dbReference type="SAM" id="SignalP"/>
    </source>
</evidence>
<dbReference type="InterPro" id="IPR017853">
    <property type="entry name" value="GH"/>
</dbReference>
<dbReference type="Gene3D" id="1.10.1330.10">
    <property type="entry name" value="Dockerin domain"/>
    <property type="match status" value="1"/>
</dbReference>
<comment type="catalytic activity">
    <reaction evidence="1">
        <text>Hydrolysis of terminal non-reducing N-acetyl-D-hexosamine residues in N-acetyl-beta-D-hexosaminides.</text>
        <dbReference type="EC" id="3.2.1.52"/>
    </reaction>
</comment>
<dbReference type="InterPro" id="IPR018247">
    <property type="entry name" value="EF_Hand_1_Ca_BS"/>
</dbReference>
<dbReference type="PROSITE" id="PS00018">
    <property type="entry name" value="EF_HAND_1"/>
    <property type="match status" value="1"/>
</dbReference>
<dbReference type="Pfam" id="PF00404">
    <property type="entry name" value="Dockerin_1"/>
    <property type="match status" value="1"/>
</dbReference>
<dbReference type="Gene3D" id="3.20.20.300">
    <property type="entry name" value="Glycoside hydrolase, family 3, N-terminal domain"/>
    <property type="match status" value="1"/>
</dbReference>
<evidence type="ECO:0000313" key="8">
    <source>
        <dbReference type="EMBL" id="EGC03579.1"/>
    </source>
</evidence>
<dbReference type="InterPro" id="IPR050226">
    <property type="entry name" value="NagZ_Beta-hexosaminidase"/>
</dbReference>
<evidence type="ECO:0000256" key="1">
    <source>
        <dbReference type="ARBA" id="ARBA00001231"/>
    </source>
</evidence>
<dbReference type="PROSITE" id="PS51766">
    <property type="entry name" value="DOCKERIN"/>
    <property type="match status" value="1"/>
</dbReference>
<gene>
    <name evidence="8" type="ORF">CUS_8021</name>
</gene>
<dbReference type="GO" id="GO:0000272">
    <property type="term" value="P:polysaccharide catabolic process"/>
    <property type="evidence" value="ECO:0007669"/>
    <property type="project" value="InterPro"/>
</dbReference>
<dbReference type="CDD" id="cd14256">
    <property type="entry name" value="Dockerin_I"/>
    <property type="match status" value="1"/>
</dbReference>
<dbReference type="InterPro" id="IPR036962">
    <property type="entry name" value="Glyco_hydro_3_N_sf"/>
</dbReference>
<feature type="domain" description="Dockerin" evidence="7">
    <location>
        <begin position="26"/>
        <end position="91"/>
    </location>
</feature>
<sequence>MRKKITAFICAASAAAMLSVNAYAADSYKTGDVSGDGVINVTDVSKTAAHVKGVKSLKGASLTAADMNGDGKVNVSDISLLAAKVKGIDPNANRSEAEKALDKMTLHEKVCQLFIVTPESLTGYDKVIYADDNLDSGLKKHPVGGIILFAANLDNVTQTKGLISWAQKYNSGHSAVPLFVSVDEEGGTVARCAQKLGTTSFYNMYEYRYQGTDKAYSNAYTIANDIAALGFNLDFAPVADTWSNPNNTVIGRRAYSDSFSETATLVASAVKGFGDGGVACTLKHFPGHGDTATDSHVGMACSYKTVSQLEKQEYLAFKSGIAAGADMVMAGHITMSNIDGLPATISSTMINGELRGKLGYKGVVVTDALGMGAVANLYNSGDLAVKCLLAGDDILLMPADLSAAVKGVENAVANGTLTEERIDESVLRILALKEKRGILK</sequence>
<dbReference type="Proteomes" id="UP000004259">
    <property type="component" value="Unassembled WGS sequence"/>
</dbReference>
<dbReference type="eggNOG" id="COG1472">
    <property type="taxonomic scope" value="Bacteria"/>
</dbReference>
<dbReference type="SUPFAM" id="SSF51445">
    <property type="entry name" value="(Trans)glycosidases"/>
    <property type="match status" value="1"/>
</dbReference>
<dbReference type="EMBL" id="ADKM02000062">
    <property type="protein sequence ID" value="EGC03579.1"/>
    <property type="molecule type" value="Genomic_DNA"/>
</dbReference>
<evidence type="ECO:0000256" key="4">
    <source>
        <dbReference type="ARBA" id="ARBA00022801"/>
    </source>
</evidence>
<reference evidence="8 9" key="1">
    <citation type="submission" date="2011-02" db="EMBL/GenBank/DDBJ databases">
        <authorList>
            <person name="Nelson K.E."/>
            <person name="Sutton G."/>
            <person name="Torralba M."/>
            <person name="Durkin S."/>
            <person name="Harkins D."/>
            <person name="Montgomery R."/>
            <person name="Ziemer C."/>
            <person name="Klaassens E."/>
            <person name="Ocuiv P."/>
            <person name="Morrison M."/>
        </authorList>
    </citation>
    <scope>NUCLEOTIDE SEQUENCE [LARGE SCALE GENOMIC DNA]</scope>
    <source>
        <strain evidence="8 9">8</strain>
    </source>
</reference>
<dbReference type="InterPro" id="IPR016134">
    <property type="entry name" value="Dockerin_dom"/>
</dbReference>
<dbReference type="Pfam" id="PF00933">
    <property type="entry name" value="Glyco_hydro_3"/>
    <property type="match status" value="1"/>
</dbReference>
<feature type="chain" id="PRO_5003246980" description="beta-N-acetylhexosaminidase" evidence="6">
    <location>
        <begin position="25"/>
        <end position="440"/>
    </location>
</feature>
<dbReference type="EC" id="3.2.1.52" evidence="3"/>
<dbReference type="InterPro" id="IPR036439">
    <property type="entry name" value="Dockerin_dom_sf"/>
</dbReference>
<feature type="signal peptide" evidence="6">
    <location>
        <begin position="1"/>
        <end position="24"/>
    </location>
</feature>
<dbReference type="PANTHER" id="PTHR30480:SF13">
    <property type="entry name" value="BETA-HEXOSAMINIDASE"/>
    <property type="match status" value="1"/>
</dbReference>
<proteinExistence type="inferred from homology"/>